<gene>
    <name evidence="2" type="ORF">B0T20DRAFT_492814</name>
</gene>
<evidence type="ECO:0000313" key="3">
    <source>
        <dbReference type="Proteomes" id="UP001281003"/>
    </source>
</evidence>
<feature type="compositionally biased region" description="Low complexity" evidence="1">
    <location>
        <begin position="183"/>
        <end position="199"/>
    </location>
</feature>
<organism evidence="2 3">
    <name type="scientific">Sordaria brevicollis</name>
    <dbReference type="NCBI Taxonomy" id="83679"/>
    <lineage>
        <taxon>Eukaryota</taxon>
        <taxon>Fungi</taxon>
        <taxon>Dikarya</taxon>
        <taxon>Ascomycota</taxon>
        <taxon>Pezizomycotina</taxon>
        <taxon>Sordariomycetes</taxon>
        <taxon>Sordariomycetidae</taxon>
        <taxon>Sordariales</taxon>
        <taxon>Sordariaceae</taxon>
        <taxon>Sordaria</taxon>
    </lineage>
</organism>
<sequence>MRWDIRDVHSRNGKAFVYIANGPFAGWELEVYGEDVHDSAEEIVAQVASYGIEEIKRLHGHPLHTCPETLPKIVRGYTPGAGIEPALPAITAASASAQLHHVGRLQAEVGSGRHVLACLTTLCQLRQAVVFSASPCRRCRHRRLPTTFPVMPQQNNSQESSTSPSVLLSWLLYLLRVPFTIPAPSTSSAGSASRPSTSAEEARKQWAPPPPPSPQPLPTP</sequence>
<dbReference type="Proteomes" id="UP001281003">
    <property type="component" value="Unassembled WGS sequence"/>
</dbReference>
<evidence type="ECO:0000256" key="1">
    <source>
        <dbReference type="SAM" id="MobiDB-lite"/>
    </source>
</evidence>
<feature type="region of interest" description="Disordered" evidence="1">
    <location>
        <begin position="183"/>
        <end position="220"/>
    </location>
</feature>
<reference evidence="2" key="1">
    <citation type="journal article" date="2023" name="Mol. Phylogenet. Evol.">
        <title>Genome-scale phylogeny and comparative genomics of the fungal order Sordariales.</title>
        <authorList>
            <person name="Hensen N."/>
            <person name="Bonometti L."/>
            <person name="Westerberg I."/>
            <person name="Brannstrom I.O."/>
            <person name="Guillou S."/>
            <person name="Cros-Aarteil S."/>
            <person name="Calhoun S."/>
            <person name="Haridas S."/>
            <person name="Kuo A."/>
            <person name="Mondo S."/>
            <person name="Pangilinan J."/>
            <person name="Riley R."/>
            <person name="LaButti K."/>
            <person name="Andreopoulos B."/>
            <person name="Lipzen A."/>
            <person name="Chen C."/>
            <person name="Yan M."/>
            <person name="Daum C."/>
            <person name="Ng V."/>
            <person name="Clum A."/>
            <person name="Steindorff A."/>
            <person name="Ohm R.A."/>
            <person name="Martin F."/>
            <person name="Silar P."/>
            <person name="Natvig D.O."/>
            <person name="Lalanne C."/>
            <person name="Gautier V."/>
            <person name="Ament-Velasquez S.L."/>
            <person name="Kruys A."/>
            <person name="Hutchinson M.I."/>
            <person name="Powell A.J."/>
            <person name="Barry K."/>
            <person name="Miller A.N."/>
            <person name="Grigoriev I.V."/>
            <person name="Debuchy R."/>
            <person name="Gladieux P."/>
            <person name="Hiltunen Thoren M."/>
            <person name="Johannesson H."/>
        </authorList>
    </citation>
    <scope>NUCLEOTIDE SEQUENCE</scope>
    <source>
        <strain evidence="2">FGSC 1904</strain>
    </source>
</reference>
<dbReference type="AlphaFoldDB" id="A0AAE0PKY3"/>
<feature type="compositionally biased region" description="Pro residues" evidence="1">
    <location>
        <begin position="207"/>
        <end position="220"/>
    </location>
</feature>
<dbReference type="EMBL" id="JAUTDP010000002">
    <property type="protein sequence ID" value="KAK3401870.1"/>
    <property type="molecule type" value="Genomic_DNA"/>
</dbReference>
<proteinExistence type="predicted"/>
<protein>
    <submittedName>
        <fullName evidence="2">Uncharacterized protein</fullName>
    </submittedName>
</protein>
<keyword evidence="3" id="KW-1185">Reference proteome</keyword>
<reference evidence="2" key="2">
    <citation type="submission" date="2023-07" db="EMBL/GenBank/DDBJ databases">
        <authorList>
            <consortium name="Lawrence Berkeley National Laboratory"/>
            <person name="Haridas S."/>
            <person name="Hensen N."/>
            <person name="Bonometti L."/>
            <person name="Westerberg I."/>
            <person name="Brannstrom I.O."/>
            <person name="Guillou S."/>
            <person name="Cros-Aarteil S."/>
            <person name="Calhoun S."/>
            <person name="Kuo A."/>
            <person name="Mondo S."/>
            <person name="Pangilinan J."/>
            <person name="Riley R."/>
            <person name="LaButti K."/>
            <person name="Andreopoulos B."/>
            <person name="Lipzen A."/>
            <person name="Chen C."/>
            <person name="Yanf M."/>
            <person name="Daum C."/>
            <person name="Ng V."/>
            <person name="Clum A."/>
            <person name="Steindorff A."/>
            <person name="Ohm R."/>
            <person name="Martin F."/>
            <person name="Silar P."/>
            <person name="Natvig D."/>
            <person name="Lalanne C."/>
            <person name="Gautier V."/>
            <person name="Ament-velasquez S.L."/>
            <person name="Kruys A."/>
            <person name="Hutchinson M.I."/>
            <person name="Powell A.J."/>
            <person name="Barry K."/>
            <person name="Miller A.N."/>
            <person name="Grigoriev I.V."/>
            <person name="Debuchy R."/>
            <person name="Gladieux P."/>
            <person name="Thoren M.H."/>
            <person name="Johannesson H."/>
        </authorList>
    </citation>
    <scope>NUCLEOTIDE SEQUENCE</scope>
    <source>
        <strain evidence="2">FGSC 1904</strain>
    </source>
</reference>
<name>A0AAE0PKY3_SORBR</name>
<evidence type="ECO:0000313" key="2">
    <source>
        <dbReference type="EMBL" id="KAK3401870.1"/>
    </source>
</evidence>
<comment type="caution">
    <text evidence="2">The sequence shown here is derived from an EMBL/GenBank/DDBJ whole genome shotgun (WGS) entry which is preliminary data.</text>
</comment>
<accession>A0AAE0PKY3</accession>